<name>A0AAV8ZS43_9CUCU</name>
<keyword evidence="1" id="KW-1133">Transmembrane helix</keyword>
<dbReference type="AlphaFoldDB" id="A0AAV8ZS43"/>
<dbReference type="Proteomes" id="UP001162156">
    <property type="component" value="Unassembled WGS sequence"/>
</dbReference>
<keyword evidence="1" id="KW-0472">Membrane</keyword>
<evidence type="ECO:0000313" key="2">
    <source>
        <dbReference type="EMBL" id="KAJ8968683.1"/>
    </source>
</evidence>
<organism evidence="2 3">
    <name type="scientific">Rhamnusium bicolor</name>
    <dbReference type="NCBI Taxonomy" id="1586634"/>
    <lineage>
        <taxon>Eukaryota</taxon>
        <taxon>Metazoa</taxon>
        <taxon>Ecdysozoa</taxon>
        <taxon>Arthropoda</taxon>
        <taxon>Hexapoda</taxon>
        <taxon>Insecta</taxon>
        <taxon>Pterygota</taxon>
        <taxon>Neoptera</taxon>
        <taxon>Endopterygota</taxon>
        <taxon>Coleoptera</taxon>
        <taxon>Polyphaga</taxon>
        <taxon>Cucujiformia</taxon>
        <taxon>Chrysomeloidea</taxon>
        <taxon>Cerambycidae</taxon>
        <taxon>Lepturinae</taxon>
        <taxon>Rhagiini</taxon>
        <taxon>Rhamnusium</taxon>
    </lineage>
</organism>
<proteinExistence type="predicted"/>
<reference evidence="2" key="1">
    <citation type="journal article" date="2023" name="Insect Mol. Biol.">
        <title>Genome sequencing provides insights into the evolution of gene families encoding plant cell wall-degrading enzymes in longhorned beetles.</title>
        <authorList>
            <person name="Shin N.R."/>
            <person name="Okamura Y."/>
            <person name="Kirsch R."/>
            <person name="Pauchet Y."/>
        </authorList>
    </citation>
    <scope>NUCLEOTIDE SEQUENCE</scope>
    <source>
        <strain evidence="2">RBIC_L_NR</strain>
    </source>
</reference>
<feature type="transmembrane region" description="Helical" evidence="1">
    <location>
        <begin position="6"/>
        <end position="22"/>
    </location>
</feature>
<sequence length="159" mass="19059">MKDNKINATLLVGMMGYIIIRRRRRTRNRAKWVKTWLLRKELHHMPLVRQLQEDDPDDFKNYLRMDEATFKYLLDLVKNKLTKKDTVMRRAIPPEERLIATLRYLASGRYYNCLRFSAGIAEQTFGYIIPETCRVLYEILAPEYLKVKKGNKLKMIIYL</sequence>
<gene>
    <name evidence="2" type="ORF">NQ314_002174</name>
</gene>
<protein>
    <submittedName>
        <fullName evidence="2">Uncharacterized protein</fullName>
    </submittedName>
</protein>
<accession>A0AAV8ZS43</accession>
<evidence type="ECO:0000256" key="1">
    <source>
        <dbReference type="SAM" id="Phobius"/>
    </source>
</evidence>
<keyword evidence="1" id="KW-0812">Transmembrane</keyword>
<dbReference type="EMBL" id="JANEYF010000664">
    <property type="protein sequence ID" value="KAJ8968683.1"/>
    <property type="molecule type" value="Genomic_DNA"/>
</dbReference>
<keyword evidence="3" id="KW-1185">Reference proteome</keyword>
<comment type="caution">
    <text evidence="2">The sequence shown here is derived from an EMBL/GenBank/DDBJ whole genome shotgun (WGS) entry which is preliminary data.</text>
</comment>
<evidence type="ECO:0000313" key="3">
    <source>
        <dbReference type="Proteomes" id="UP001162156"/>
    </source>
</evidence>